<dbReference type="AlphaFoldDB" id="A0A4Y9XQ66"/>
<feature type="compositionally biased region" description="Low complexity" evidence="1">
    <location>
        <begin position="137"/>
        <end position="160"/>
    </location>
</feature>
<dbReference type="STRING" id="34475.A0A4Y9XQ66"/>
<dbReference type="Proteomes" id="UP000298390">
    <property type="component" value="Unassembled WGS sequence"/>
</dbReference>
<dbReference type="EMBL" id="SEKV01001078">
    <property type="protein sequence ID" value="TFY51918.1"/>
    <property type="molecule type" value="Genomic_DNA"/>
</dbReference>
<evidence type="ECO:0000313" key="2">
    <source>
        <dbReference type="EMBL" id="TFY51918.1"/>
    </source>
</evidence>
<accession>A0A4Y9XQ66</accession>
<feature type="region of interest" description="Disordered" evidence="1">
    <location>
        <begin position="340"/>
        <end position="359"/>
    </location>
</feature>
<organism evidence="2 3">
    <name type="scientific">Rhodofomes roseus</name>
    <dbReference type="NCBI Taxonomy" id="34475"/>
    <lineage>
        <taxon>Eukaryota</taxon>
        <taxon>Fungi</taxon>
        <taxon>Dikarya</taxon>
        <taxon>Basidiomycota</taxon>
        <taxon>Agaricomycotina</taxon>
        <taxon>Agaricomycetes</taxon>
        <taxon>Polyporales</taxon>
        <taxon>Rhodofomes</taxon>
    </lineage>
</organism>
<proteinExistence type="predicted"/>
<feature type="compositionally biased region" description="Polar residues" evidence="1">
    <location>
        <begin position="51"/>
        <end position="70"/>
    </location>
</feature>
<gene>
    <name evidence="2" type="ORF">EVJ58_g10308</name>
</gene>
<feature type="region of interest" description="Disordered" evidence="1">
    <location>
        <begin position="1"/>
        <end position="95"/>
    </location>
</feature>
<evidence type="ECO:0000313" key="3">
    <source>
        <dbReference type="Proteomes" id="UP000298390"/>
    </source>
</evidence>
<name>A0A4Y9XQ66_9APHY</name>
<feature type="region of interest" description="Disordered" evidence="1">
    <location>
        <begin position="137"/>
        <end position="166"/>
    </location>
</feature>
<comment type="caution">
    <text evidence="2">The sequence shown here is derived from an EMBL/GenBank/DDBJ whole genome shotgun (WGS) entry which is preliminary data.</text>
</comment>
<evidence type="ECO:0000256" key="1">
    <source>
        <dbReference type="SAM" id="MobiDB-lite"/>
    </source>
</evidence>
<protein>
    <submittedName>
        <fullName evidence="2">Uncharacterized protein</fullName>
    </submittedName>
</protein>
<reference evidence="2 3" key="1">
    <citation type="submission" date="2019-01" db="EMBL/GenBank/DDBJ databases">
        <title>Genome sequencing of the rare red list fungi Fomitopsis rosea.</title>
        <authorList>
            <person name="Buettner E."/>
            <person name="Kellner H."/>
        </authorList>
    </citation>
    <scope>NUCLEOTIDE SEQUENCE [LARGE SCALE GENOMIC DNA]</scope>
    <source>
        <strain evidence="2 3">DSM 105464</strain>
    </source>
</reference>
<sequence length="560" mass="60116">MQARTRANAPVQPLIGERILKSPFNDDDDGTHGRNPNILSSSLAARRPHGQRSNLSLRSASSTFSRTEPTSPRLANHFTPSASRASVAEPTTREDEDDIDYVTVDLPGPDTQSIASRPDKASRVLGIRHRKEMEPIPASTRTSLASARSARSTPPTTTVSAPPPAAGPTLPLASLYVVSGLPKSPHTWTLADPDSVMGLHHTDGAVGRWWRPEVLGSTVSPGAGGGGGGKRKKKGKQDDGTPVFSSQGHLSKQDVGKMLSKALKLSFPREVEIIASTLQPASTVHTFTYTLPAPATPLAPSASTDLLRASVMTSNSDPRASLLSFPYPYGDDPFHAARPSSAYLGPSGHGSADLGQGAKSASANQITYHASASPSGPHADAERTSAIRRTLEPQTGASLPLAQAPTCFQTNSSMTIATARAARHSVYNVFRLLVVAHNPLAHPPLHLLPRLQGLFLLLPPLPCCIKLRRRPQRRRREGTPHRPRARPCRYRRTLTAEMVNNPRTVPYNRVDIADQVEEILVGTQAKTGVLDKLHAKHVPGFSDRSAEEREIEAAAMDITT</sequence>
<feature type="region of interest" description="Disordered" evidence="1">
    <location>
        <begin position="215"/>
        <end position="251"/>
    </location>
</feature>